<feature type="transmembrane region" description="Helical" evidence="5">
    <location>
        <begin position="369"/>
        <end position="391"/>
    </location>
</feature>
<evidence type="ECO:0000256" key="1">
    <source>
        <dbReference type="ARBA" id="ARBA00004141"/>
    </source>
</evidence>
<feature type="transmembrane region" description="Helical" evidence="5">
    <location>
        <begin position="215"/>
        <end position="244"/>
    </location>
</feature>
<dbReference type="AlphaFoldDB" id="A0A329UDP3"/>
<gene>
    <name evidence="6" type="ORF">C4N23_09830</name>
</gene>
<keyword evidence="7" id="KW-1185">Reference proteome</keyword>
<dbReference type="InterPro" id="IPR050368">
    <property type="entry name" value="ClC-type_chloride_channel"/>
</dbReference>
<feature type="transmembrane region" description="Helical" evidence="5">
    <location>
        <begin position="256"/>
        <end position="274"/>
    </location>
</feature>
<feature type="transmembrane region" description="Helical" evidence="5">
    <location>
        <begin position="344"/>
        <end position="362"/>
    </location>
</feature>
<feature type="transmembrane region" description="Helical" evidence="5">
    <location>
        <begin position="183"/>
        <end position="203"/>
    </location>
</feature>
<feature type="transmembrane region" description="Helical" evidence="5">
    <location>
        <begin position="151"/>
        <end position="171"/>
    </location>
</feature>
<dbReference type="SUPFAM" id="SSF81340">
    <property type="entry name" value="Clc chloride channel"/>
    <property type="match status" value="1"/>
</dbReference>
<dbReference type="PANTHER" id="PTHR43427:SF12">
    <property type="entry name" value="CHLORIDE TRANSPORTER"/>
    <property type="match status" value="1"/>
</dbReference>
<dbReference type="InterPro" id="IPR001807">
    <property type="entry name" value="ClC"/>
</dbReference>
<feature type="transmembrane region" description="Helical" evidence="5">
    <location>
        <begin position="94"/>
        <end position="116"/>
    </location>
</feature>
<keyword evidence="2 5" id="KW-0812">Transmembrane</keyword>
<keyword evidence="4 5" id="KW-0472">Membrane</keyword>
<proteinExistence type="predicted"/>
<feature type="transmembrane region" description="Helical" evidence="5">
    <location>
        <begin position="21"/>
        <end position="43"/>
    </location>
</feature>
<reference evidence="6 7" key="1">
    <citation type="submission" date="2018-02" db="EMBL/GenBank/DDBJ databases">
        <title>Complete genome sequencing of Faecalibacterium prausnitzii strains isolated from the human gut.</title>
        <authorList>
            <person name="Fitzgerald B.C."/>
            <person name="Shkoporov A.N."/>
            <person name="Ross P.R."/>
            <person name="Hill C."/>
        </authorList>
    </citation>
    <scope>NUCLEOTIDE SEQUENCE [LARGE SCALE GENOMIC DNA]</scope>
    <source>
        <strain evidence="6 7">APC922/41-1</strain>
    </source>
</reference>
<feature type="transmembrane region" description="Helical" evidence="5">
    <location>
        <begin position="320"/>
        <end position="338"/>
    </location>
</feature>
<dbReference type="GO" id="GO:0015108">
    <property type="term" value="F:chloride transmembrane transporter activity"/>
    <property type="evidence" value="ECO:0007669"/>
    <property type="project" value="InterPro"/>
</dbReference>
<dbReference type="RefSeq" id="WP_112145717.1">
    <property type="nucleotide sequence ID" value="NZ_PRLC01000013.1"/>
</dbReference>
<dbReference type="PANTHER" id="PTHR43427">
    <property type="entry name" value="CHLORIDE CHANNEL PROTEIN CLC-E"/>
    <property type="match status" value="1"/>
</dbReference>
<protein>
    <submittedName>
        <fullName evidence="6">Chloride channel protein</fullName>
    </submittedName>
</protein>
<feature type="transmembrane region" description="Helical" evidence="5">
    <location>
        <begin position="55"/>
        <end position="73"/>
    </location>
</feature>
<keyword evidence="3 5" id="KW-1133">Transmembrane helix</keyword>
<dbReference type="Pfam" id="PF00654">
    <property type="entry name" value="Voltage_CLC"/>
    <property type="match status" value="1"/>
</dbReference>
<evidence type="ECO:0000256" key="5">
    <source>
        <dbReference type="SAM" id="Phobius"/>
    </source>
</evidence>
<dbReference type="Proteomes" id="UP000250429">
    <property type="component" value="Unassembled WGS sequence"/>
</dbReference>
<organism evidence="6 7">
    <name type="scientific">Faecalibacterium hattorii</name>
    <dbReference type="NCBI Taxonomy" id="2935520"/>
    <lineage>
        <taxon>Bacteria</taxon>
        <taxon>Bacillati</taxon>
        <taxon>Bacillota</taxon>
        <taxon>Clostridia</taxon>
        <taxon>Eubacteriales</taxon>
        <taxon>Oscillospiraceae</taxon>
        <taxon>Faecalibacterium</taxon>
    </lineage>
</organism>
<accession>A0A329UDP3</accession>
<evidence type="ECO:0000256" key="4">
    <source>
        <dbReference type="ARBA" id="ARBA00023136"/>
    </source>
</evidence>
<name>A0A329UDP3_9FIRM</name>
<feature type="transmembrane region" description="Helical" evidence="5">
    <location>
        <begin position="122"/>
        <end position="139"/>
    </location>
</feature>
<dbReference type="GO" id="GO:0016020">
    <property type="term" value="C:membrane"/>
    <property type="evidence" value="ECO:0007669"/>
    <property type="project" value="UniProtKB-SubCell"/>
</dbReference>
<evidence type="ECO:0000256" key="3">
    <source>
        <dbReference type="ARBA" id="ARBA00022989"/>
    </source>
</evidence>
<dbReference type="InterPro" id="IPR014743">
    <property type="entry name" value="Cl-channel_core"/>
</dbReference>
<dbReference type="Gene3D" id="1.10.3080.10">
    <property type="entry name" value="Clc chloride channel"/>
    <property type="match status" value="1"/>
</dbReference>
<comment type="caution">
    <text evidence="6">The sequence shown here is derived from an EMBL/GenBank/DDBJ whole genome shotgun (WGS) entry which is preliminary data.</text>
</comment>
<sequence>MSNFNEFQRAAKAAIRVALQWFFLAIPTGLICGLVGTLFHLSVERVTELRADQPWLLFLLPAAGLLITALYKATKCEGVGTNNIIRAVQSGEPVSILLVPAIFLGTVLTHLCGGSAGREGAALQMGGSIGWNVGTLLHLKDHDRRTATISGMAAFFSALFGTPLTAALFAMMVEDVGLTFTSAFVPAFTSALIAYGCSLAFGIAPTHFAITAPELTVWSAFLVILLGFACAAVSRLFCGLLHFMEHKVPQLLPNPWLRVFVGSVAVIAFSYLFGVGRYNGAGMGVITAAVEQGEALPWDFLCKIFLTALTLSCGFKGGEVVPSFFVGATFGCVFGPLLGLPAGFAAAVGLVSIFCGATNALIPSILMGFELFSGAGLELIALGCGICYMLSGHHGLYSSQTFVTNKLRSEYMSHKLRHKVKNQEE</sequence>
<evidence type="ECO:0000313" key="6">
    <source>
        <dbReference type="EMBL" id="RAW59206.1"/>
    </source>
</evidence>
<dbReference type="EMBL" id="PRLC01000013">
    <property type="protein sequence ID" value="RAW59206.1"/>
    <property type="molecule type" value="Genomic_DNA"/>
</dbReference>
<evidence type="ECO:0000313" key="7">
    <source>
        <dbReference type="Proteomes" id="UP000250429"/>
    </source>
</evidence>
<comment type="subcellular location">
    <subcellularLocation>
        <location evidence="1">Membrane</location>
        <topology evidence="1">Multi-pass membrane protein</topology>
    </subcellularLocation>
</comment>
<evidence type="ECO:0000256" key="2">
    <source>
        <dbReference type="ARBA" id="ARBA00022692"/>
    </source>
</evidence>